<evidence type="ECO:0000313" key="1">
    <source>
        <dbReference type="EMBL" id="CDW47316.1"/>
    </source>
</evidence>
<name>A0A0K2VBK5_LEPSM</name>
<organism evidence="1">
    <name type="scientific">Lepeophtheirus salmonis</name>
    <name type="common">Salmon louse</name>
    <name type="synonym">Caligus salmonis</name>
    <dbReference type="NCBI Taxonomy" id="72036"/>
    <lineage>
        <taxon>Eukaryota</taxon>
        <taxon>Metazoa</taxon>
        <taxon>Ecdysozoa</taxon>
        <taxon>Arthropoda</taxon>
        <taxon>Crustacea</taxon>
        <taxon>Multicrustacea</taxon>
        <taxon>Hexanauplia</taxon>
        <taxon>Copepoda</taxon>
        <taxon>Siphonostomatoida</taxon>
        <taxon>Caligidae</taxon>
        <taxon>Lepeophtheirus</taxon>
    </lineage>
</organism>
<accession>A0A0K2VBK5</accession>
<protein>
    <submittedName>
        <fullName evidence="1">Uncharacterized protein</fullName>
    </submittedName>
</protein>
<dbReference type="AlphaFoldDB" id="A0A0K2VBK5"/>
<feature type="non-terminal residue" evidence="1">
    <location>
        <position position="62"/>
    </location>
</feature>
<proteinExistence type="predicted"/>
<sequence length="62" mass="7355">MNVEFIFPEFPHVLNESEKLDPMKIYVKEDEKIRRVHQLTARKALKDELEFIVKSEIPTGLN</sequence>
<dbReference type="EMBL" id="HACA01029955">
    <property type="protein sequence ID" value="CDW47316.1"/>
    <property type="molecule type" value="Transcribed_RNA"/>
</dbReference>
<reference evidence="1" key="1">
    <citation type="submission" date="2014-05" db="EMBL/GenBank/DDBJ databases">
        <authorList>
            <person name="Chronopoulou M."/>
        </authorList>
    </citation>
    <scope>NUCLEOTIDE SEQUENCE</scope>
    <source>
        <tissue evidence="1">Whole organism</tissue>
    </source>
</reference>